<dbReference type="EMBL" id="OX459955">
    <property type="protein sequence ID" value="CAI9159859.1"/>
    <property type="molecule type" value="Genomic_DNA"/>
</dbReference>
<feature type="compositionally biased region" description="Basic and acidic residues" evidence="1">
    <location>
        <begin position="29"/>
        <end position="40"/>
    </location>
</feature>
<proteinExistence type="predicted"/>
<feature type="region of interest" description="Disordered" evidence="1">
    <location>
        <begin position="1"/>
        <end position="70"/>
    </location>
</feature>
<evidence type="ECO:0000313" key="3">
    <source>
        <dbReference type="Proteomes" id="UP001176941"/>
    </source>
</evidence>
<feature type="compositionally biased region" description="Basic and acidic residues" evidence="1">
    <location>
        <begin position="1"/>
        <end position="17"/>
    </location>
</feature>
<accession>A0ABN8YE85</accession>
<evidence type="ECO:0000313" key="2">
    <source>
        <dbReference type="EMBL" id="CAI9159859.1"/>
    </source>
</evidence>
<evidence type="ECO:0000256" key="1">
    <source>
        <dbReference type="SAM" id="MobiDB-lite"/>
    </source>
</evidence>
<dbReference type="Proteomes" id="UP001176941">
    <property type="component" value="Chromosome 19"/>
</dbReference>
<protein>
    <submittedName>
        <fullName evidence="2">Uncharacterized protein</fullName>
    </submittedName>
</protein>
<reference evidence="2" key="1">
    <citation type="submission" date="2023-04" db="EMBL/GenBank/DDBJ databases">
        <authorList>
            <consortium name="ELIXIR-Norway"/>
        </authorList>
    </citation>
    <scope>NUCLEOTIDE SEQUENCE [LARGE SCALE GENOMIC DNA]</scope>
</reference>
<name>A0ABN8YE85_RANTA</name>
<organism evidence="2 3">
    <name type="scientific">Rangifer tarandus platyrhynchus</name>
    <name type="common">Svalbard reindeer</name>
    <dbReference type="NCBI Taxonomy" id="3082113"/>
    <lineage>
        <taxon>Eukaryota</taxon>
        <taxon>Metazoa</taxon>
        <taxon>Chordata</taxon>
        <taxon>Craniata</taxon>
        <taxon>Vertebrata</taxon>
        <taxon>Euteleostomi</taxon>
        <taxon>Mammalia</taxon>
        <taxon>Eutheria</taxon>
        <taxon>Laurasiatheria</taxon>
        <taxon>Artiodactyla</taxon>
        <taxon>Ruminantia</taxon>
        <taxon>Pecora</taxon>
        <taxon>Cervidae</taxon>
        <taxon>Odocoileinae</taxon>
        <taxon>Rangifer</taxon>
    </lineage>
</organism>
<keyword evidence="3" id="KW-1185">Reference proteome</keyword>
<sequence>MKEPPHLKPEAVRENCTAREWGSNFSTARTREGGDPDPKTHHGCRGGSGFRTQTWQDPASPRNSSLPASG</sequence>
<gene>
    <name evidence="2" type="ORF">MRATA1EN1_LOCUS8821</name>
</gene>
<feature type="compositionally biased region" description="Polar residues" evidence="1">
    <location>
        <begin position="50"/>
        <end position="70"/>
    </location>
</feature>